<evidence type="ECO:0000256" key="2">
    <source>
        <dbReference type="SAM" id="MobiDB-lite"/>
    </source>
</evidence>
<feature type="region of interest" description="Disordered" evidence="2">
    <location>
        <begin position="211"/>
        <end position="230"/>
    </location>
</feature>
<reference evidence="3" key="1">
    <citation type="submission" date="2021-07" db="EMBL/GenBank/DDBJ databases">
        <title>Genome Resource of American Ginseng Black Spot Pathogen Alternaria panax.</title>
        <authorList>
            <person name="Qiu C."/>
            <person name="Wang W."/>
            <person name="Liu Z."/>
        </authorList>
    </citation>
    <scope>NUCLEOTIDE SEQUENCE</scope>
    <source>
        <strain evidence="3">BNCC115425</strain>
    </source>
</reference>
<organism evidence="3 4">
    <name type="scientific">Alternaria panax</name>
    <dbReference type="NCBI Taxonomy" id="48097"/>
    <lineage>
        <taxon>Eukaryota</taxon>
        <taxon>Fungi</taxon>
        <taxon>Dikarya</taxon>
        <taxon>Ascomycota</taxon>
        <taxon>Pezizomycotina</taxon>
        <taxon>Dothideomycetes</taxon>
        <taxon>Pleosporomycetidae</taxon>
        <taxon>Pleosporales</taxon>
        <taxon>Pleosporineae</taxon>
        <taxon>Pleosporaceae</taxon>
        <taxon>Alternaria</taxon>
        <taxon>Alternaria sect. Panax</taxon>
    </lineage>
</organism>
<dbReference type="SUPFAM" id="SSF75217">
    <property type="entry name" value="alpha/beta knot"/>
    <property type="match status" value="1"/>
</dbReference>
<keyword evidence="4" id="KW-1185">Reference proteome</keyword>
<comment type="similarity">
    <text evidence="1">Belongs to the class IV-like SAM-binding methyltransferase superfamily.</text>
</comment>
<dbReference type="Proteomes" id="UP001199106">
    <property type="component" value="Unassembled WGS sequence"/>
</dbReference>
<feature type="region of interest" description="Disordered" evidence="2">
    <location>
        <begin position="1"/>
        <end position="57"/>
    </location>
</feature>
<dbReference type="InterPro" id="IPR029026">
    <property type="entry name" value="tRNA_m1G_MTases_N"/>
</dbReference>
<dbReference type="InterPro" id="IPR029028">
    <property type="entry name" value="Alpha/beta_knot_MTases"/>
</dbReference>
<dbReference type="Pfam" id="PF02598">
    <property type="entry name" value="Methyltrn_RNA_3"/>
    <property type="match status" value="1"/>
</dbReference>
<evidence type="ECO:0000313" key="3">
    <source>
        <dbReference type="EMBL" id="KAG9187912.1"/>
    </source>
</evidence>
<protein>
    <recommendedName>
        <fullName evidence="5">DUF171-domain-containing protein</fullName>
    </recommendedName>
</protein>
<feature type="compositionally biased region" description="Polar residues" evidence="2">
    <location>
        <begin position="22"/>
        <end position="32"/>
    </location>
</feature>
<proteinExistence type="inferred from homology"/>
<dbReference type="Gene3D" id="3.40.1280.10">
    <property type="match status" value="2"/>
</dbReference>
<gene>
    <name evidence="3" type="ORF">G6011_05783</name>
</gene>
<dbReference type="PANTHER" id="PTHR12150:SF13">
    <property type="entry name" value="METHYLTRANSFERASE C9ORF114-RELATED"/>
    <property type="match status" value="1"/>
</dbReference>
<comment type="caution">
    <text evidence="3">The sequence shown here is derived from an EMBL/GenBank/DDBJ whole genome shotgun (WGS) entry which is preliminary data.</text>
</comment>
<dbReference type="InterPro" id="IPR003750">
    <property type="entry name" value="Put_MeTrfase-C9orf114-like"/>
</dbReference>
<name>A0AAD4FD73_9PLEO</name>
<evidence type="ECO:0008006" key="5">
    <source>
        <dbReference type="Google" id="ProtNLM"/>
    </source>
</evidence>
<dbReference type="EMBL" id="JAANER010000007">
    <property type="protein sequence ID" value="KAG9187912.1"/>
    <property type="molecule type" value="Genomic_DNA"/>
</dbReference>
<evidence type="ECO:0000256" key="1">
    <source>
        <dbReference type="ARBA" id="ARBA00009841"/>
    </source>
</evidence>
<accession>A0AAD4FD73</accession>
<feature type="compositionally biased region" description="Basic and acidic residues" evidence="2">
    <location>
        <begin position="1"/>
        <end position="11"/>
    </location>
</feature>
<dbReference type="AlphaFoldDB" id="A0AAD4FD73"/>
<sequence>MGHSNDKADNSKKRKASASVVVHQNSHDTASPTKKRRGQDQDVQDIDTSKPTAIFNPTKGRDWTVTIALPGSWTLNAKKPDHKTIQVGRIARAAAIYCVDEIVVFDDDPSNVDARVVDPKYIRKGRTKQQVLDSILEHDEAWQNPDQFLYHLLSYAECPPHLRYDAEDPRMSIFKEHQNLKWVGNLPSMDMPHHLRSHEWCRYREGVFLGSAPPPTSSTPKSKKTNKSLSDDQEYAYVKCGLPYPIRVPVPKDAPVEPGMRTTVRFTNALQPPNWPNLSHQECDNLDAAACAASVPREEGGYYWGYTVRRAPSLSAVFSECEYPDGYDVSIGTSERGQSVHSLFSGFGHKSALSTATVKAPNSFKHLLIVFGGQAGIELAVANDPVLAGKGLDKSMASELFDAWVNLVPRQGSRTIRTEEAVVIGLAALKPWIDGMYED</sequence>
<dbReference type="CDD" id="cd18086">
    <property type="entry name" value="HsC9orf114-like"/>
    <property type="match status" value="1"/>
</dbReference>
<dbReference type="PANTHER" id="PTHR12150">
    <property type="entry name" value="CLASS IV SAM-BINDING METHYLTRANSFERASE-RELATED"/>
    <property type="match status" value="1"/>
</dbReference>
<evidence type="ECO:0000313" key="4">
    <source>
        <dbReference type="Proteomes" id="UP001199106"/>
    </source>
</evidence>